<reference evidence="1 2" key="1">
    <citation type="submission" date="2019-10" db="EMBL/GenBank/DDBJ databases">
        <title>Genomic and transcriptomic insights into the perfect genentic adaptation of a filamentous nitrogen-fixing cyanobacterium to rice fields.</title>
        <authorList>
            <person name="Chen Z."/>
        </authorList>
    </citation>
    <scope>NUCLEOTIDE SEQUENCE [LARGE SCALE GENOMIC DNA]</scope>
    <source>
        <strain evidence="1">CCNUC1</strain>
    </source>
</reference>
<dbReference type="AlphaFoldDB" id="A0A5P8WHS7"/>
<gene>
    <name evidence="1" type="ORF">GXM_09625</name>
</gene>
<protein>
    <submittedName>
        <fullName evidence="1">Uncharacterized protein</fullName>
    </submittedName>
</protein>
<dbReference type="Proteomes" id="UP000326678">
    <property type="component" value="Chromosome Gxm2"/>
</dbReference>
<dbReference type="KEGG" id="nsh:GXM_09625"/>
<evidence type="ECO:0000313" key="1">
    <source>
        <dbReference type="EMBL" id="QFS52131.1"/>
    </source>
</evidence>
<evidence type="ECO:0000313" key="2">
    <source>
        <dbReference type="Proteomes" id="UP000326678"/>
    </source>
</evidence>
<sequence>MVGVFTPTCTRINPTKCYHTLWNGTDGYGIFQFLILPQLIDAIAKGKGSNAKK</sequence>
<accession>A0A5P8WHS7</accession>
<keyword evidence="2" id="KW-1185">Reference proteome</keyword>
<proteinExistence type="predicted"/>
<dbReference type="EMBL" id="CP045227">
    <property type="protein sequence ID" value="QFS52131.1"/>
    <property type="molecule type" value="Genomic_DNA"/>
</dbReference>
<organism evidence="1 2">
    <name type="scientific">Nostoc sphaeroides CCNUC1</name>
    <dbReference type="NCBI Taxonomy" id="2653204"/>
    <lineage>
        <taxon>Bacteria</taxon>
        <taxon>Bacillati</taxon>
        <taxon>Cyanobacteriota</taxon>
        <taxon>Cyanophyceae</taxon>
        <taxon>Nostocales</taxon>
        <taxon>Nostocaceae</taxon>
        <taxon>Nostoc</taxon>
    </lineage>
</organism>
<name>A0A5P8WHS7_9NOSO</name>